<keyword evidence="1" id="KW-0812">Transmembrane</keyword>
<dbReference type="RefSeq" id="WP_338294361.1">
    <property type="nucleotide sequence ID" value="NZ_AP027272.1"/>
</dbReference>
<evidence type="ECO:0000313" key="3">
    <source>
        <dbReference type="Proteomes" id="UP001333710"/>
    </source>
</evidence>
<gene>
    <name evidence="2" type="ORF">MACH26_38100</name>
</gene>
<dbReference type="Proteomes" id="UP001333710">
    <property type="component" value="Chromosome"/>
</dbReference>
<protein>
    <submittedName>
        <fullName evidence="2">Uncharacterized protein</fullName>
    </submittedName>
</protein>
<keyword evidence="3" id="KW-1185">Reference proteome</keyword>
<dbReference type="AlphaFoldDB" id="A0AA48HN63"/>
<feature type="transmembrane region" description="Helical" evidence="1">
    <location>
        <begin position="6"/>
        <end position="32"/>
    </location>
</feature>
<keyword evidence="1" id="KW-0472">Membrane</keyword>
<dbReference type="EMBL" id="AP027272">
    <property type="protein sequence ID" value="BDX08289.1"/>
    <property type="molecule type" value="Genomic_DNA"/>
</dbReference>
<feature type="transmembrane region" description="Helical" evidence="1">
    <location>
        <begin position="78"/>
        <end position="96"/>
    </location>
</feature>
<dbReference type="KEGG" id="pmaw:MACH26_38100"/>
<name>A0AA48HN63_9ALTE</name>
<sequence>MSAELYLLPLAAAICLIMALLEAWLLTASRYLKWRWVKKIFPNYRDLVRSHIDYLIMSALLFGVYLTLLQLQISVPGIILWLTFIGAIYNPFGFILQAIKPDIVGDDLLSKIGVVLGFLPLSIGLGWCAVAIVAVSYNRVFL</sequence>
<feature type="transmembrane region" description="Helical" evidence="1">
    <location>
        <begin position="52"/>
        <end position="72"/>
    </location>
</feature>
<accession>A0AA48HN63</accession>
<feature type="transmembrane region" description="Helical" evidence="1">
    <location>
        <begin position="108"/>
        <end position="137"/>
    </location>
</feature>
<evidence type="ECO:0000256" key="1">
    <source>
        <dbReference type="SAM" id="Phobius"/>
    </source>
</evidence>
<evidence type="ECO:0000313" key="2">
    <source>
        <dbReference type="EMBL" id="BDX08289.1"/>
    </source>
</evidence>
<proteinExistence type="predicted"/>
<reference evidence="2" key="1">
    <citation type="submission" date="2023-01" db="EMBL/GenBank/DDBJ databases">
        <title>Complete genome sequence of Planctobacterium marinum strain Dej080120_11.</title>
        <authorList>
            <person name="Ueki S."/>
            <person name="Maruyama F."/>
        </authorList>
    </citation>
    <scope>NUCLEOTIDE SEQUENCE</scope>
    <source>
        <strain evidence="2">Dej080120_11</strain>
    </source>
</reference>
<organism evidence="2 3">
    <name type="scientific">Planctobacterium marinum</name>
    <dbReference type="NCBI Taxonomy" id="1631968"/>
    <lineage>
        <taxon>Bacteria</taxon>
        <taxon>Pseudomonadati</taxon>
        <taxon>Pseudomonadota</taxon>
        <taxon>Gammaproteobacteria</taxon>
        <taxon>Alteromonadales</taxon>
        <taxon>Alteromonadaceae</taxon>
        <taxon>Planctobacterium</taxon>
    </lineage>
</organism>
<keyword evidence="1" id="KW-1133">Transmembrane helix</keyword>